<feature type="transmembrane region" description="Helical" evidence="2">
    <location>
        <begin position="180"/>
        <end position="201"/>
    </location>
</feature>
<dbReference type="RefSeq" id="WP_330095317.1">
    <property type="nucleotide sequence ID" value="NZ_JAUZMY010000054.1"/>
</dbReference>
<keyword evidence="2" id="KW-0472">Membrane</keyword>
<reference evidence="3 4" key="1">
    <citation type="submission" date="2023-08" db="EMBL/GenBank/DDBJ databases">
        <authorList>
            <person name="Girao M."/>
            <person name="Carvalho M.F."/>
        </authorList>
    </citation>
    <scope>NUCLEOTIDE SEQUENCE [LARGE SCALE GENOMIC DNA]</scope>
    <source>
        <strain evidence="3 4">CT-R113</strain>
    </source>
</reference>
<feature type="transmembrane region" description="Helical" evidence="2">
    <location>
        <begin position="229"/>
        <end position="253"/>
    </location>
</feature>
<keyword evidence="2" id="KW-0812">Transmembrane</keyword>
<feature type="transmembrane region" description="Helical" evidence="2">
    <location>
        <begin position="259"/>
        <end position="278"/>
    </location>
</feature>
<protein>
    <submittedName>
        <fullName evidence="3">Uncharacterized protein</fullName>
    </submittedName>
</protein>
<proteinExistence type="predicted"/>
<evidence type="ECO:0000256" key="2">
    <source>
        <dbReference type="SAM" id="Phobius"/>
    </source>
</evidence>
<gene>
    <name evidence="3" type="ORF">Q8791_30495</name>
</gene>
<evidence type="ECO:0000256" key="1">
    <source>
        <dbReference type="SAM" id="MobiDB-lite"/>
    </source>
</evidence>
<feature type="transmembrane region" description="Helical" evidence="2">
    <location>
        <begin position="156"/>
        <end position="174"/>
    </location>
</feature>
<evidence type="ECO:0000313" key="3">
    <source>
        <dbReference type="EMBL" id="MEE2041560.1"/>
    </source>
</evidence>
<feature type="region of interest" description="Disordered" evidence="1">
    <location>
        <begin position="369"/>
        <end position="423"/>
    </location>
</feature>
<feature type="compositionally biased region" description="Low complexity" evidence="1">
    <location>
        <begin position="8"/>
        <end position="21"/>
    </location>
</feature>
<keyword evidence="4" id="KW-1185">Reference proteome</keyword>
<evidence type="ECO:0000313" key="4">
    <source>
        <dbReference type="Proteomes" id="UP001356095"/>
    </source>
</evidence>
<sequence length="482" mass="50872">MSKKKGRPAGAPETAAPAPDLSEVVADYTAQAAAADQLAQVDTTHLDTPEANPQALSTLTSERTRTAREKIELGYARERLEATDDHQALVDQIAQRRTRSAAVTARTERAVSEGLADADEAAAELAQVRAFERGASPATATRRLMEAVRGWRREEFAYAIAGSGLSAAGVASLVKASTTLPWWGAIAVAVALEVVLTVRVIRLIGQRAELAEQHKGQALVKTSAGAKALTFLTAQIVGLLAASVALNLVGLAFFDTSALGVLGALGAGAAALASWSAWQASVAAAETVRSNITAWQGGDWAASREELRSRAAGALIPDLAEAPAPQAAPVEDEDSEVERIRRVLAVLADERITALADRGTDALAVMLHSGPPATPATGADQQVPQPATPAATVPHAPVANPAQEEEEQEEALEGRTWPRPVDPEQGRRQLIDYAQWQIGRGQAPGVRDAARRMNTSARSITRYKESLAGDYPELMAAFRQQP</sequence>
<keyword evidence="2" id="KW-1133">Transmembrane helix</keyword>
<dbReference type="Proteomes" id="UP001356095">
    <property type="component" value="Unassembled WGS sequence"/>
</dbReference>
<name>A0ABU7KH41_9ACTN</name>
<dbReference type="EMBL" id="JAUZMY010000054">
    <property type="protein sequence ID" value="MEE2041560.1"/>
    <property type="molecule type" value="Genomic_DNA"/>
</dbReference>
<feature type="region of interest" description="Disordered" evidence="1">
    <location>
        <begin position="1"/>
        <end position="21"/>
    </location>
</feature>
<organism evidence="3 4">
    <name type="scientific">Nocardiopsis codii</name>
    <dbReference type="NCBI Taxonomy" id="3065942"/>
    <lineage>
        <taxon>Bacteria</taxon>
        <taxon>Bacillati</taxon>
        <taxon>Actinomycetota</taxon>
        <taxon>Actinomycetes</taxon>
        <taxon>Streptosporangiales</taxon>
        <taxon>Nocardiopsidaceae</taxon>
        <taxon>Nocardiopsis</taxon>
    </lineage>
</organism>
<comment type="caution">
    <text evidence="3">The sequence shown here is derived from an EMBL/GenBank/DDBJ whole genome shotgun (WGS) entry which is preliminary data.</text>
</comment>
<feature type="compositionally biased region" description="Low complexity" evidence="1">
    <location>
        <begin position="381"/>
        <end position="402"/>
    </location>
</feature>
<accession>A0ABU7KH41</accession>